<evidence type="ECO:0000313" key="3">
    <source>
        <dbReference type="EMBL" id="GJE53849.1"/>
    </source>
</evidence>
<feature type="compositionally biased region" description="Low complexity" evidence="1">
    <location>
        <begin position="120"/>
        <end position="134"/>
    </location>
</feature>
<gene>
    <name evidence="3" type="ORF">EKPJFOCH_0317</name>
</gene>
<evidence type="ECO:0000259" key="2">
    <source>
        <dbReference type="Pfam" id="PF02120"/>
    </source>
</evidence>
<dbReference type="Gene3D" id="3.30.750.140">
    <property type="match status" value="1"/>
</dbReference>
<feature type="compositionally biased region" description="Basic and acidic residues" evidence="1">
    <location>
        <begin position="23"/>
        <end position="52"/>
    </location>
</feature>
<sequence>MSLTLKDVVESRVQQRASGVQRDLAETRDPAQTRRERFSLEESDRRAARDSQIRSSSAGMKTAATDMSKADGSKTSERPAQADRSAAAGADRATRAETSTKPASPGPAALTPPAKPQVDTTASAQSEAEATKSAPAELDSSTGDAESKTAATAETAVTSPMMAIFVAPLAEAPPPLPTASKATAFDPDEESGIEAADGAAKGAGSLGPGTGKTVGPAVAVKPEFEAALAEIAAGAPGGDTMPSIAASGTDPAAATAPSSSPDVKAASASNVAAHLQASPSSAPIPLGAVPMTIGLRALGASSRFEIRLDPKELGRVDVSIDIDKDQGTVGVRLVVDRPETLALLQRDASTLQQALSQTGFDASAGVSLSLRGDEAGTGRNGRETGDDAQSRGGAQADRPGLQGGPDHIPIDLVPLRALRGIGRVDIRI</sequence>
<comment type="caution">
    <text evidence="3">The sequence shown here is derived from an EMBL/GenBank/DDBJ whole genome shotgun (WGS) entry which is preliminary data.</text>
</comment>
<reference evidence="3" key="2">
    <citation type="submission" date="2021-08" db="EMBL/GenBank/DDBJ databases">
        <authorList>
            <person name="Tani A."/>
            <person name="Ola A."/>
            <person name="Ogura Y."/>
            <person name="Katsura K."/>
            <person name="Hayashi T."/>
        </authorList>
    </citation>
    <scope>NUCLEOTIDE SEQUENCE</scope>
    <source>
        <strain evidence="3">DSM 23674</strain>
    </source>
</reference>
<reference evidence="3" key="1">
    <citation type="journal article" date="2021" name="Front. Microbiol.">
        <title>Comprehensive Comparative Genomics and Phenotyping of Methylobacterium Species.</title>
        <authorList>
            <person name="Alessa O."/>
            <person name="Ogura Y."/>
            <person name="Fujitani Y."/>
            <person name="Takami H."/>
            <person name="Hayashi T."/>
            <person name="Sahin N."/>
            <person name="Tani A."/>
        </authorList>
    </citation>
    <scope>NUCLEOTIDE SEQUENCE</scope>
    <source>
        <strain evidence="3">DSM 23674</strain>
    </source>
</reference>
<dbReference type="InterPro" id="IPR038610">
    <property type="entry name" value="FliK-like_C_sf"/>
</dbReference>
<name>A0ABQ4TEQ0_9HYPH</name>
<dbReference type="CDD" id="cd17470">
    <property type="entry name" value="T3SS_Flik_C"/>
    <property type="match status" value="1"/>
</dbReference>
<evidence type="ECO:0000313" key="4">
    <source>
        <dbReference type="Proteomes" id="UP001055101"/>
    </source>
</evidence>
<accession>A0ABQ4TEQ0</accession>
<evidence type="ECO:0000256" key="1">
    <source>
        <dbReference type="SAM" id="MobiDB-lite"/>
    </source>
</evidence>
<feature type="compositionally biased region" description="Basic and acidic residues" evidence="1">
    <location>
        <begin position="371"/>
        <end position="389"/>
    </location>
</feature>
<proteinExistence type="predicted"/>
<feature type="region of interest" description="Disordered" evidence="1">
    <location>
        <begin position="171"/>
        <end position="209"/>
    </location>
</feature>
<feature type="region of interest" description="Disordered" evidence="1">
    <location>
        <begin position="1"/>
        <end position="159"/>
    </location>
</feature>
<dbReference type="Pfam" id="PF02120">
    <property type="entry name" value="Flg_hook"/>
    <property type="match status" value="1"/>
</dbReference>
<dbReference type="Proteomes" id="UP001055101">
    <property type="component" value="Unassembled WGS sequence"/>
</dbReference>
<feature type="compositionally biased region" description="Low complexity" evidence="1">
    <location>
        <begin position="82"/>
        <end position="91"/>
    </location>
</feature>
<organism evidence="3 4">
    <name type="scientific">Methylobacterium thuringiense</name>
    <dbReference type="NCBI Taxonomy" id="1003091"/>
    <lineage>
        <taxon>Bacteria</taxon>
        <taxon>Pseudomonadati</taxon>
        <taxon>Pseudomonadota</taxon>
        <taxon>Alphaproteobacteria</taxon>
        <taxon>Hyphomicrobiales</taxon>
        <taxon>Methylobacteriaceae</taxon>
        <taxon>Methylobacterium</taxon>
    </lineage>
</organism>
<keyword evidence="4" id="KW-1185">Reference proteome</keyword>
<feature type="compositionally biased region" description="Low complexity" evidence="1">
    <location>
        <begin position="149"/>
        <end position="158"/>
    </location>
</feature>
<dbReference type="RefSeq" id="WP_147814320.1">
    <property type="nucleotide sequence ID" value="NZ_BPRA01000001.1"/>
</dbReference>
<protein>
    <recommendedName>
        <fullName evidence="2">Flagellar hook-length control protein-like C-terminal domain-containing protein</fullName>
    </recommendedName>
</protein>
<dbReference type="EMBL" id="BPRA01000001">
    <property type="protein sequence ID" value="GJE53849.1"/>
    <property type="molecule type" value="Genomic_DNA"/>
</dbReference>
<dbReference type="InterPro" id="IPR021136">
    <property type="entry name" value="Flagellar_hook_control-like_C"/>
</dbReference>
<feature type="domain" description="Flagellar hook-length control protein-like C-terminal" evidence="2">
    <location>
        <begin position="300"/>
        <end position="369"/>
    </location>
</feature>
<feature type="compositionally biased region" description="Basic and acidic residues" evidence="1">
    <location>
        <begin position="68"/>
        <end position="81"/>
    </location>
</feature>
<feature type="region of interest" description="Disordered" evidence="1">
    <location>
        <begin position="370"/>
        <end position="409"/>
    </location>
</feature>